<dbReference type="Proteomes" id="UP000805704">
    <property type="component" value="Chromosome 4"/>
</dbReference>
<evidence type="ECO:0000313" key="2">
    <source>
        <dbReference type="Proteomes" id="UP000805704"/>
    </source>
</evidence>
<organism evidence="1 2">
    <name type="scientific">Nibea albiflora</name>
    <name type="common">Yellow drum</name>
    <name type="synonym">Corvina albiflora</name>
    <dbReference type="NCBI Taxonomy" id="240163"/>
    <lineage>
        <taxon>Eukaryota</taxon>
        <taxon>Metazoa</taxon>
        <taxon>Chordata</taxon>
        <taxon>Craniata</taxon>
        <taxon>Vertebrata</taxon>
        <taxon>Euteleostomi</taxon>
        <taxon>Actinopterygii</taxon>
        <taxon>Neopterygii</taxon>
        <taxon>Teleostei</taxon>
        <taxon>Neoteleostei</taxon>
        <taxon>Acanthomorphata</taxon>
        <taxon>Eupercaria</taxon>
        <taxon>Sciaenidae</taxon>
        <taxon>Nibea</taxon>
    </lineage>
</organism>
<dbReference type="EMBL" id="CM024792">
    <property type="protein sequence ID" value="KAG8003631.1"/>
    <property type="molecule type" value="Genomic_DNA"/>
</dbReference>
<comment type="caution">
    <text evidence="1">The sequence shown here is derived from an EMBL/GenBank/DDBJ whole genome shotgun (WGS) entry which is preliminary data.</text>
</comment>
<accession>A0ACB7EP68</accession>
<sequence>MFHFRGPSHIGDRLVLKAIVNNAFKHSMEVGVCAEAYQGGEPLRHINSAFMTFEVLDSDRKPSTLPRIRPEPVDGKRRYQEAVARKKIRLDRDPYLIALRSVTLPTHPPTEDYTRGEVLCAGFTIWEESSTVTKITYYNQATPGVLPYISTDIAGLSSSFYSAFSACSHFLEVNKDTLAALPPSAL</sequence>
<keyword evidence="2" id="KW-1185">Reference proteome</keyword>
<proteinExistence type="predicted"/>
<gene>
    <name evidence="1" type="primary">ACOT11.2</name>
    <name evidence="1" type="ORF">GBF38_018835</name>
</gene>
<reference evidence="1" key="1">
    <citation type="submission" date="2020-04" db="EMBL/GenBank/DDBJ databases">
        <title>A chromosome-scale assembly and high-density genetic map of the yellow drum (Nibea albiflora) genome.</title>
        <authorList>
            <person name="Xu D."/>
            <person name="Zhang W."/>
            <person name="Chen R."/>
            <person name="Tan P."/>
            <person name="Wang L."/>
            <person name="Song H."/>
            <person name="Tian L."/>
            <person name="Zhu Q."/>
            <person name="Wang B."/>
        </authorList>
    </citation>
    <scope>NUCLEOTIDE SEQUENCE</scope>
    <source>
        <strain evidence="1">ZJHYS-2018</strain>
    </source>
</reference>
<protein>
    <submittedName>
        <fullName evidence="1">Acyl-coenzyme A thioesterase 11</fullName>
    </submittedName>
</protein>
<name>A0ACB7EP68_NIBAL</name>
<evidence type="ECO:0000313" key="1">
    <source>
        <dbReference type="EMBL" id="KAG8003631.1"/>
    </source>
</evidence>